<keyword evidence="3" id="KW-0411">Iron-sulfur</keyword>
<dbReference type="RefSeq" id="WP_190259313.1">
    <property type="nucleotide sequence ID" value="NZ_QFGA01000003.1"/>
</dbReference>
<sequence length="287" mass="30329">MATNLTIAVASGKGGTGKTTVSANLACAAVEAGHKAAYMDCDVEEPNGHLFLKPRINRIFPVGIPVPAVDEEKCMICGACGEICQYSAIVKISNTVLTFDNMCHGCGGCSLVCPAGAITEKERPIGMIEEGNAGRVSFIHGRLNIGEAMSPPLIKAVRKAGQHGNLIVVDAPPGTSCPVIAAVRGVDYVLLVTEPTPFGLNDLGLALDMLRELGIPGAVVLNRSDPEYNHLAHGFCRERGVRILAEIPDERKVAEAYSVGELAYYAVPGYKETMQQLLASVEREAIG</sequence>
<dbReference type="AlphaFoldDB" id="A0A4Y7R8F5"/>
<evidence type="ECO:0000256" key="1">
    <source>
        <dbReference type="ARBA" id="ARBA00022723"/>
    </source>
</evidence>
<dbReference type="SUPFAM" id="SSF52540">
    <property type="entry name" value="P-loop containing nucleoside triphosphate hydrolases"/>
    <property type="match status" value="1"/>
</dbReference>
<dbReference type="InterPro" id="IPR017896">
    <property type="entry name" value="4Fe4S_Fe-S-bd"/>
</dbReference>
<keyword evidence="6" id="KW-1185">Reference proteome</keyword>
<dbReference type="PROSITE" id="PS00198">
    <property type="entry name" value="4FE4S_FER_1"/>
    <property type="match status" value="1"/>
</dbReference>
<reference evidence="5 6" key="1">
    <citation type="journal article" date="2018" name="Environ. Microbiol.">
        <title>Novel energy conservation strategies and behaviour of Pelotomaculum schinkii driving syntrophic propionate catabolism.</title>
        <authorList>
            <person name="Hidalgo-Ahumada C.A.P."/>
            <person name="Nobu M.K."/>
            <person name="Narihiro T."/>
            <person name="Tamaki H."/>
            <person name="Liu W.T."/>
            <person name="Kamagata Y."/>
            <person name="Stams A.J.M."/>
            <person name="Imachi H."/>
            <person name="Sousa D.Z."/>
        </authorList>
    </citation>
    <scope>NUCLEOTIDE SEQUENCE [LARGE SCALE GENOMIC DNA]</scope>
    <source>
        <strain evidence="5 6">HH</strain>
    </source>
</reference>
<evidence type="ECO:0000313" key="5">
    <source>
        <dbReference type="EMBL" id="TEB05056.1"/>
    </source>
</evidence>
<dbReference type="GO" id="GO:0046872">
    <property type="term" value="F:metal ion binding"/>
    <property type="evidence" value="ECO:0007669"/>
    <property type="project" value="UniProtKB-KW"/>
</dbReference>
<keyword evidence="1" id="KW-0479">Metal-binding</keyword>
<dbReference type="Pfam" id="PF00037">
    <property type="entry name" value="Fer4"/>
    <property type="match status" value="1"/>
</dbReference>
<dbReference type="CDD" id="cd03110">
    <property type="entry name" value="SIMIBI_bact_arch"/>
    <property type="match status" value="1"/>
</dbReference>
<dbReference type="GO" id="GO:0051536">
    <property type="term" value="F:iron-sulfur cluster binding"/>
    <property type="evidence" value="ECO:0007669"/>
    <property type="project" value="UniProtKB-KW"/>
</dbReference>
<dbReference type="PANTHER" id="PTHR43063">
    <property type="entry name" value="4FE-4S CLUSTER CONTAINING PARA FAMILY ATPASE PROTEIN"/>
    <property type="match status" value="1"/>
</dbReference>
<dbReference type="Pfam" id="PF01656">
    <property type="entry name" value="CbiA"/>
    <property type="match status" value="1"/>
</dbReference>
<evidence type="ECO:0000256" key="2">
    <source>
        <dbReference type="ARBA" id="ARBA00023004"/>
    </source>
</evidence>
<feature type="domain" description="4Fe-4S ferredoxin-type" evidence="4">
    <location>
        <begin position="100"/>
        <end position="123"/>
    </location>
</feature>
<comment type="caution">
    <text evidence="5">The sequence shown here is derived from an EMBL/GenBank/DDBJ whole genome shotgun (WGS) entry which is preliminary data.</text>
</comment>
<dbReference type="PROSITE" id="PS51379">
    <property type="entry name" value="4FE4S_FER_2"/>
    <property type="match status" value="2"/>
</dbReference>
<dbReference type="InterPro" id="IPR017900">
    <property type="entry name" value="4Fe4S_Fe_S_CS"/>
</dbReference>
<evidence type="ECO:0000313" key="6">
    <source>
        <dbReference type="Proteomes" id="UP000298324"/>
    </source>
</evidence>
<dbReference type="Gene3D" id="3.40.50.300">
    <property type="entry name" value="P-loop containing nucleotide triphosphate hydrolases"/>
    <property type="match status" value="1"/>
</dbReference>
<keyword evidence="2" id="KW-0408">Iron</keyword>
<protein>
    <submittedName>
        <fullName evidence="5">Antiporter inner membrane protein</fullName>
    </submittedName>
</protein>
<feature type="domain" description="4Fe-4S ferredoxin-type" evidence="4">
    <location>
        <begin position="65"/>
        <end position="95"/>
    </location>
</feature>
<dbReference type="SUPFAM" id="SSF54862">
    <property type="entry name" value="4Fe-4S ferredoxins"/>
    <property type="match status" value="1"/>
</dbReference>
<evidence type="ECO:0000259" key="4">
    <source>
        <dbReference type="PROSITE" id="PS51379"/>
    </source>
</evidence>
<name>A0A4Y7R8F5_9FIRM</name>
<evidence type="ECO:0000256" key="3">
    <source>
        <dbReference type="ARBA" id="ARBA00023014"/>
    </source>
</evidence>
<proteinExistence type="predicted"/>
<dbReference type="Proteomes" id="UP000298324">
    <property type="component" value="Unassembled WGS sequence"/>
</dbReference>
<dbReference type="Gene3D" id="3.30.70.20">
    <property type="match status" value="1"/>
</dbReference>
<accession>A0A4Y7R8F5</accession>
<organism evidence="5 6">
    <name type="scientific">Pelotomaculum schinkii</name>
    <dbReference type="NCBI Taxonomy" id="78350"/>
    <lineage>
        <taxon>Bacteria</taxon>
        <taxon>Bacillati</taxon>
        <taxon>Bacillota</taxon>
        <taxon>Clostridia</taxon>
        <taxon>Eubacteriales</taxon>
        <taxon>Desulfotomaculaceae</taxon>
        <taxon>Pelotomaculum</taxon>
    </lineage>
</organism>
<gene>
    <name evidence="5" type="ORF">Psch_03819</name>
</gene>
<dbReference type="InterPro" id="IPR002586">
    <property type="entry name" value="CobQ/CobB/MinD/ParA_Nub-bd_dom"/>
</dbReference>
<dbReference type="PANTHER" id="PTHR43063:SF1">
    <property type="entry name" value="4FE-4S CLUSTER CONTAINING PARA FAMILY ATPASE PROTEIN"/>
    <property type="match status" value="1"/>
</dbReference>
<dbReference type="EMBL" id="QFGA01000003">
    <property type="protein sequence ID" value="TEB05056.1"/>
    <property type="molecule type" value="Genomic_DNA"/>
</dbReference>
<dbReference type="InterPro" id="IPR027417">
    <property type="entry name" value="P-loop_NTPase"/>
</dbReference>